<dbReference type="Proteomes" id="UP001597156">
    <property type="component" value="Unassembled WGS sequence"/>
</dbReference>
<reference evidence="2" key="1">
    <citation type="journal article" date="2019" name="Int. J. Syst. Evol. Microbiol.">
        <title>The Global Catalogue of Microorganisms (GCM) 10K type strain sequencing project: providing services to taxonomists for standard genome sequencing and annotation.</title>
        <authorList>
            <consortium name="The Broad Institute Genomics Platform"/>
            <consortium name="The Broad Institute Genome Sequencing Center for Infectious Disease"/>
            <person name="Wu L."/>
            <person name="Ma J."/>
        </authorList>
    </citation>
    <scope>NUCLEOTIDE SEQUENCE [LARGE SCALE GENOMIC DNA]</scope>
    <source>
        <strain evidence="2">CCUG 71848</strain>
    </source>
</reference>
<dbReference type="RefSeq" id="WP_263852936.1">
    <property type="nucleotide sequence ID" value="NZ_JBHTLH010000005.1"/>
</dbReference>
<organism evidence="1 2">
    <name type="scientific">Lentilactobacillus raoultii</name>
    <dbReference type="NCBI Taxonomy" id="1987503"/>
    <lineage>
        <taxon>Bacteria</taxon>
        <taxon>Bacillati</taxon>
        <taxon>Bacillota</taxon>
        <taxon>Bacilli</taxon>
        <taxon>Lactobacillales</taxon>
        <taxon>Lactobacillaceae</taxon>
        <taxon>Lentilactobacillus</taxon>
    </lineage>
</organism>
<sequence length="49" mass="5517">MFRTVLNVVGDTTTAMLISKSEHRLKLPDDDVTVISEAKLKSQVQEKDE</sequence>
<gene>
    <name evidence="1" type="ORF">ACFQ22_01745</name>
</gene>
<dbReference type="EMBL" id="JBHTLH010000005">
    <property type="protein sequence ID" value="MFD1124086.1"/>
    <property type="molecule type" value="Genomic_DNA"/>
</dbReference>
<keyword evidence="2" id="KW-1185">Reference proteome</keyword>
<evidence type="ECO:0000313" key="1">
    <source>
        <dbReference type="EMBL" id="MFD1124086.1"/>
    </source>
</evidence>
<evidence type="ECO:0000313" key="2">
    <source>
        <dbReference type="Proteomes" id="UP001597156"/>
    </source>
</evidence>
<name>A0ABW3PLI5_9LACO</name>
<comment type="caution">
    <text evidence="1">The sequence shown here is derived from an EMBL/GenBank/DDBJ whole genome shotgun (WGS) entry which is preliminary data.</text>
</comment>
<protein>
    <submittedName>
        <fullName evidence="1">Dicarboxylate/amino acid:cation symporter</fullName>
    </submittedName>
</protein>
<proteinExistence type="predicted"/>
<accession>A0ABW3PLI5</accession>